<dbReference type="Proteomes" id="UP001500460">
    <property type="component" value="Unassembled WGS sequence"/>
</dbReference>
<dbReference type="PROSITE" id="PS51318">
    <property type="entry name" value="TAT"/>
    <property type="match status" value="1"/>
</dbReference>
<dbReference type="InterPro" id="IPR006311">
    <property type="entry name" value="TAT_signal"/>
</dbReference>
<evidence type="ECO:0000313" key="2">
    <source>
        <dbReference type="EMBL" id="GAA2432757.1"/>
    </source>
</evidence>
<dbReference type="SUPFAM" id="SSF56601">
    <property type="entry name" value="beta-lactamase/transpeptidase-like"/>
    <property type="match status" value="1"/>
</dbReference>
<dbReference type="InterPro" id="IPR001466">
    <property type="entry name" value="Beta-lactam-related"/>
</dbReference>
<dbReference type="Pfam" id="PF00144">
    <property type="entry name" value="Beta-lactamase"/>
    <property type="match status" value="1"/>
</dbReference>
<accession>A0ABP5WPG9</accession>
<dbReference type="InterPro" id="IPR050491">
    <property type="entry name" value="AmpC-like"/>
</dbReference>
<gene>
    <name evidence="2" type="ORF">GCM10010421_22030</name>
</gene>
<dbReference type="InterPro" id="IPR012338">
    <property type="entry name" value="Beta-lactam/transpept-like"/>
</dbReference>
<comment type="caution">
    <text evidence="2">The sequence shown here is derived from an EMBL/GenBank/DDBJ whole genome shotgun (WGS) entry which is preliminary data.</text>
</comment>
<sequence length="384" mass="40718">MLAADAASLDVGVRMRTPYRAEEWDMDRRRLLGTAAAAAGVALMPGRAVASGDGLAAQVRPCLDRALAAGAPSAVFGVIRGGRRYVAGAAQEGPAPDGRTVFQLGSIGKTLTATALARAVGAGRVRLSTPLSLPPGFTVPRGETRRITLRDLATHSSGLPSLPVNLLAGADPYNPYAHYTLEDLAAGLRQTPLGDEPGSAYRYSNLGFGLLGQALAFDGVDAMLRRRVAAPLGLSDTTTVLRPDMASRKAIGHMAGEVVPDWRDRVLSGAGTSMYSTVDDMLRYLDAQVHPERSPLRDAIELTQRHHFTDPATGLRLGLGWHFGTLSGGRTMTWHNGGTYGFSTCAAFERRSRTAVVMMVNTYSDAAHTFDSLAFALLDELVGS</sequence>
<protein>
    <recommendedName>
        <fullName evidence="1">Beta-lactamase-related domain-containing protein</fullName>
    </recommendedName>
</protein>
<dbReference type="PANTHER" id="PTHR46825:SF7">
    <property type="entry name" value="D-ALANYL-D-ALANINE CARBOXYPEPTIDASE"/>
    <property type="match status" value="1"/>
</dbReference>
<feature type="domain" description="Beta-lactamase-related" evidence="1">
    <location>
        <begin position="68"/>
        <end position="365"/>
    </location>
</feature>
<dbReference type="PANTHER" id="PTHR46825">
    <property type="entry name" value="D-ALANYL-D-ALANINE-CARBOXYPEPTIDASE/ENDOPEPTIDASE AMPH"/>
    <property type="match status" value="1"/>
</dbReference>
<evidence type="ECO:0000259" key="1">
    <source>
        <dbReference type="Pfam" id="PF00144"/>
    </source>
</evidence>
<proteinExistence type="predicted"/>
<dbReference type="Gene3D" id="3.40.710.10">
    <property type="entry name" value="DD-peptidase/beta-lactamase superfamily"/>
    <property type="match status" value="1"/>
</dbReference>
<keyword evidence="3" id="KW-1185">Reference proteome</keyword>
<reference evidence="3" key="1">
    <citation type="journal article" date="2019" name="Int. J. Syst. Evol. Microbiol.">
        <title>The Global Catalogue of Microorganisms (GCM) 10K type strain sequencing project: providing services to taxonomists for standard genome sequencing and annotation.</title>
        <authorList>
            <consortium name="The Broad Institute Genomics Platform"/>
            <consortium name="The Broad Institute Genome Sequencing Center for Infectious Disease"/>
            <person name="Wu L."/>
            <person name="Ma J."/>
        </authorList>
    </citation>
    <scope>NUCLEOTIDE SEQUENCE [LARGE SCALE GENOMIC DNA]</scope>
    <source>
        <strain evidence="3">JCM 6922</strain>
    </source>
</reference>
<organism evidence="2 3">
    <name type="scientific">Streptomyces glaucus</name>
    <dbReference type="NCBI Taxonomy" id="284029"/>
    <lineage>
        <taxon>Bacteria</taxon>
        <taxon>Bacillati</taxon>
        <taxon>Actinomycetota</taxon>
        <taxon>Actinomycetes</taxon>
        <taxon>Kitasatosporales</taxon>
        <taxon>Streptomycetaceae</taxon>
        <taxon>Streptomyces</taxon>
    </lineage>
</organism>
<dbReference type="EMBL" id="BAAATK010000011">
    <property type="protein sequence ID" value="GAA2432757.1"/>
    <property type="molecule type" value="Genomic_DNA"/>
</dbReference>
<evidence type="ECO:0000313" key="3">
    <source>
        <dbReference type="Proteomes" id="UP001500460"/>
    </source>
</evidence>
<name>A0ABP5WPG9_9ACTN</name>